<keyword evidence="2" id="KW-0812">Transmembrane</keyword>
<feature type="region of interest" description="Disordered" evidence="1">
    <location>
        <begin position="189"/>
        <end position="211"/>
    </location>
</feature>
<dbReference type="EMBL" id="JBIRUI010000004">
    <property type="protein sequence ID" value="MFI1714213.1"/>
    <property type="molecule type" value="Genomic_DNA"/>
</dbReference>
<evidence type="ECO:0008006" key="5">
    <source>
        <dbReference type="Google" id="ProtNLM"/>
    </source>
</evidence>
<feature type="transmembrane region" description="Helical" evidence="2">
    <location>
        <begin position="6"/>
        <end position="25"/>
    </location>
</feature>
<feature type="transmembrane region" description="Helical" evidence="2">
    <location>
        <begin position="37"/>
        <end position="58"/>
    </location>
</feature>
<organism evidence="3 4">
    <name type="scientific">Streptomyces litmocidini</name>
    <dbReference type="NCBI Taxonomy" id="67318"/>
    <lineage>
        <taxon>Bacteria</taxon>
        <taxon>Bacillati</taxon>
        <taxon>Actinomycetota</taxon>
        <taxon>Actinomycetes</taxon>
        <taxon>Kitasatosporales</taxon>
        <taxon>Streptomycetaceae</taxon>
        <taxon>Streptomyces</taxon>
    </lineage>
</organism>
<feature type="compositionally biased region" description="Basic and acidic residues" evidence="1">
    <location>
        <begin position="198"/>
        <end position="211"/>
    </location>
</feature>
<evidence type="ECO:0000256" key="1">
    <source>
        <dbReference type="SAM" id="MobiDB-lite"/>
    </source>
</evidence>
<gene>
    <name evidence="3" type="ORF">ACH407_11640</name>
</gene>
<evidence type="ECO:0000313" key="3">
    <source>
        <dbReference type="EMBL" id="MFI1714213.1"/>
    </source>
</evidence>
<feature type="transmembrane region" description="Helical" evidence="2">
    <location>
        <begin position="64"/>
        <end position="80"/>
    </location>
</feature>
<accession>A0ABW7U3J7</accession>
<keyword evidence="2" id="KW-1133">Transmembrane helix</keyword>
<sequence>MRKAVPYAGALLVPAVAGTLLWRWADRSLRSPHGLPTVLALVGGLALTAVALLAHNALFREGGGIAAVVLLLAGLTAVWVEARDSAVLGAVTDCVVVGEVRVTHHPTFGEGAPAPKTLYHHTLDCVGGYPAEFSAEERIAGPGGAVRIAYDPDRRMDPVLARDNESHGSPVIPTSLLVLSAALSVTAIAREGQGEGDGEGRGEGRRKGLSS</sequence>
<name>A0ABW7U3J7_9ACTN</name>
<evidence type="ECO:0000313" key="4">
    <source>
        <dbReference type="Proteomes" id="UP001611339"/>
    </source>
</evidence>
<reference evidence="3 4" key="1">
    <citation type="submission" date="2024-10" db="EMBL/GenBank/DDBJ databases">
        <title>The Natural Products Discovery Center: Release of the First 8490 Sequenced Strains for Exploring Actinobacteria Biosynthetic Diversity.</title>
        <authorList>
            <person name="Kalkreuter E."/>
            <person name="Kautsar S.A."/>
            <person name="Yang D."/>
            <person name="Bader C.D."/>
            <person name="Teijaro C.N."/>
            <person name="Fluegel L."/>
            <person name="Davis C.M."/>
            <person name="Simpson J.R."/>
            <person name="Lauterbach L."/>
            <person name="Steele A.D."/>
            <person name="Gui C."/>
            <person name="Meng S."/>
            <person name="Li G."/>
            <person name="Viehrig K."/>
            <person name="Ye F."/>
            <person name="Su P."/>
            <person name="Kiefer A.F."/>
            <person name="Nichols A."/>
            <person name="Cepeda A.J."/>
            <person name="Yan W."/>
            <person name="Fan B."/>
            <person name="Jiang Y."/>
            <person name="Adhikari A."/>
            <person name="Zheng C.-J."/>
            <person name="Schuster L."/>
            <person name="Cowan T.M."/>
            <person name="Smanski M.J."/>
            <person name="Chevrette M.G."/>
            <person name="De Carvalho L.P.S."/>
            <person name="Shen B."/>
        </authorList>
    </citation>
    <scope>NUCLEOTIDE SEQUENCE [LARGE SCALE GENOMIC DNA]</scope>
    <source>
        <strain evidence="3 4">NPDC020602</strain>
    </source>
</reference>
<keyword evidence="4" id="KW-1185">Reference proteome</keyword>
<comment type="caution">
    <text evidence="3">The sequence shown here is derived from an EMBL/GenBank/DDBJ whole genome shotgun (WGS) entry which is preliminary data.</text>
</comment>
<evidence type="ECO:0000256" key="2">
    <source>
        <dbReference type="SAM" id="Phobius"/>
    </source>
</evidence>
<keyword evidence="2" id="KW-0472">Membrane</keyword>
<dbReference type="Proteomes" id="UP001611339">
    <property type="component" value="Unassembled WGS sequence"/>
</dbReference>
<dbReference type="RefSeq" id="WP_359587536.1">
    <property type="nucleotide sequence ID" value="NZ_JBEYXG010000003.1"/>
</dbReference>
<proteinExistence type="predicted"/>
<protein>
    <recommendedName>
        <fullName evidence="5">DUF3592 domain-containing protein</fullName>
    </recommendedName>
</protein>